<protein>
    <submittedName>
        <fullName evidence="1">Uncharacterized protein</fullName>
    </submittedName>
</protein>
<evidence type="ECO:0000313" key="1">
    <source>
        <dbReference type="EMBL" id="SVB99737.1"/>
    </source>
</evidence>
<dbReference type="AlphaFoldDB" id="A0A382IKJ0"/>
<feature type="non-terminal residue" evidence="1">
    <location>
        <position position="116"/>
    </location>
</feature>
<sequence>MLEEANTVKSSYPTREGAFMVKMRQFTFNWGGQTHDNLLLNSVKHFQEEILKPATSNQITHKWLDVQKQHEYKPVNKYVDKGNHLFIIVFLKLPEHIKLPETDTDYVDKTGGVDLI</sequence>
<proteinExistence type="predicted"/>
<accession>A0A382IKJ0</accession>
<organism evidence="1">
    <name type="scientific">marine metagenome</name>
    <dbReference type="NCBI Taxonomy" id="408172"/>
    <lineage>
        <taxon>unclassified sequences</taxon>
        <taxon>metagenomes</taxon>
        <taxon>ecological metagenomes</taxon>
    </lineage>
</organism>
<name>A0A382IKJ0_9ZZZZ</name>
<gene>
    <name evidence="1" type="ORF">METZ01_LOCUS252591</name>
</gene>
<dbReference type="EMBL" id="UINC01067756">
    <property type="protein sequence ID" value="SVB99737.1"/>
    <property type="molecule type" value="Genomic_DNA"/>
</dbReference>
<reference evidence="1" key="1">
    <citation type="submission" date="2018-05" db="EMBL/GenBank/DDBJ databases">
        <authorList>
            <person name="Lanie J.A."/>
            <person name="Ng W.-L."/>
            <person name="Kazmierczak K.M."/>
            <person name="Andrzejewski T.M."/>
            <person name="Davidsen T.M."/>
            <person name="Wayne K.J."/>
            <person name="Tettelin H."/>
            <person name="Glass J.I."/>
            <person name="Rusch D."/>
            <person name="Podicherti R."/>
            <person name="Tsui H.-C.T."/>
            <person name="Winkler M.E."/>
        </authorList>
    </citation>
    <scope>NUCLEOTIDE SEQUENCE</scope>
</reference>